<organism evidence="2 3">
    <name type="scientific">Nocardioides aquiterrae</name>
    <dbReference type="NCBI Taxonomy" id="203799"/>
    <lineage>
        <taxon>Bacteria</taxon>
        <taxon>Bacillati</taxon>
        <taxon>Actinomycetota</taxon>
        <taxon>Actinomycetes</taxon>
        <taxon>Propionibacteriales</taxon>
        <taxon>Nocardioidaceae</taxon>
        <taxon>Nocardioides</taxon>
    </lineage>
</organism>
<keyword evidence="3" id="KW-1185">Reference proteome</keyword>
<evidence type="ECO:0000256" key="1">
    <source>
        <dbReference type="SAM" id="Phobius"/>
    </source>
</evidence>
<sequence>MVGTTINPLSLGACAVLATLGGAGLNQPGWAQLSDREACRTSGALGASALLLTTAGLVVGSPPVAAVGVVLLGPAAGGLFMTSLAIVNRFADAASRGRAATHYFIVAFAGIVVPVVLTGVLSDALSQTTAVLVFCCVVLACLLVAATGIERCADPIGPAAGWTEPATCA</sequence>
<evidence type="ECO:0008006" key="4">
    <source>
        <dbReference type="Google" id="ProtNLM"/>
    </source>
</evidence>
<comment type="caution">
    <text evidence="2">The sequence shown here is derived from an EMBL/GenBank/DDBJ whole genome shotgun (WGS) entry which is preliminary data.</text>
</comment>
<keyword evidence="1" id="KW-0472">Membrane</keyword>
<dbReference type="Proteomes" id="UP001499979">
    <property type="component" value="Unassembled WGS sequence"/>
</dbReference>
<dbReference type="EMBL" id="BAAAJE010000006">
    <property type="protein sequence ID" value="GAA1135989.1"/>
    <property type="molecule type" value="Genomic_DNA"/>
</dbReference>
<evidence type="ECO:0000313" key="3">
    <source>
        <dbReference type="Proteomes" id="UP001499979"/>
    </source>
</evidence>
<keyword evidence="1" id="KW-1133">Transmembrane helix</keyword>
<feature type="transmembrane region" description="Helical" evidence="1">
    <location>
        <begin position="6"/>
        <end position="26"/>
    </location>
</feature>
<evidence type="ECO:0000313" key="2">
    <source>
        <dbReference type="EMBL" id="GAA1135989.1"/>
    </source>
</evidence>
<keyword evidence="1" id="KW-0812">Transmembrane</keyword>
<feature type="transmembrane region" description="Helical" evidence="1">
    <location>
        <begin position="38"/>
        <end position="59"/>
    </location>
</feature>
<dbReference type="SUPFAM" id="SSF103473">
    <property type="entry name" value="MFS general substrate transporter"/>
    <property type="match status" value="1"/>
</dbReference>
<dbReference type="Gene3D" id="1.20.1250.20">
    <property type="entry name" value="MFS general substrate transporter like domains"/>
    <property type="match status" value="1"/>
</dbReference>
<gene>
    <name evidence="2" type="ORF">GCM10009606_15210</name>
</gene>
<protein>
    <recommendedName>
        <fullName evidence="4">MFS transporter</fullName>
    </recommendedName>
</protein>
<dbReference type="InterPro" id="IPR036259">
    <property type="entry name" value="MFS_trans_sf"/>
</dbReference>
<name>A0ABN1UBY3_9ACTN</name>
<reference evidence="2 3" key="1">
    <citation type="journal article" date="2019" name="Int. J. Syst. Evol. Microbiol.">
        <title>The Global Catalogue of Microorganisms (GCM) 10K type strain sequencing project: providing services to taxonomists for standard genome sequencing and annotation.</title>
        <authorList>
            <consortium name="The Broad Institute Genomics Platform"/>
            <consortium name="The Broad Institute Genome Sequencing Center for Infectious Disease"/>
            <person name="Wu L."/>
            <person name="Ma J."/>
        </authorList>
    </citation>
    <scope>NUCLEOTIDE SEQUENCE [LARGE SCALE GENOMIC DNA]</scope>
    <source>
        <strain evidence="2 3">JCM 11813</strain>
    </source>
</reference>
<feature type="transmembrane region" description="Helical" evidence="1">
    <location>
        <begin position="65"/>
        <end position="87"/>
    </location>
</feature>
<proteinExistence type="predicted"/>
<feature type="transmembrane region" description="Helical" evidence="1">
    <location>
        <begin position="129"/>
        <end position="149"/>
    </location>
</feature>
<feature type="transmembrane region" description="Helical" evidence="1">
    <location>
        <begin position="99"/>
        <end position="117"/>
    </location>
</feature>
<accession>A0ABN1UBY3</accession>